<accession>A0A6A6NY68</accession>
<keyword evidence="1 4" id="KW-0378">Hydrolase</keyword>
<dbReference type="PANTHER" id="PTHR43329">
    <property type="entry name" value="EPOXIDE HYDROLASE"/>
    <property type="match status" value="1"/>
</dbReference>
<protein>
    <submittedName>
        <fullName evidence="4">Alpha/Beta hydrolase protein</fullName>
    </submittedName>
</protein>
<evidence type="ECO:0000259" key="3">
    <source>
        <dbReference type="Pfam" id="PF00561"/>
    </source>
</evidence>
<dbReference type="AlphaFoldDB" id="A0A6A6NY68"/>
<dbReference type="Proteomes" id="UP000799766">
    <property type="component" value="Unassembled WGS sequence"/>
</dbReference>
<dbReference type="EMBL" id="MU001683">
    <property type="protein sequence ID" value="KAF2456498.1"/>
    <property type="molecule type" value="Genomic_DNA"/>
</dbReference>
<dbReference type="InterPro" id="IPR029058">
    <property type="entry name" value="AB_hydrolase_fold"/>
</dbReference>
<organism evidence="4 5">
    <name type="scientific">Lineolata rhizophorae</name>
    <dbReference type="NCBI Taxonomy" id="578093"/>
    <lineage>
        <taxon>Eukaryota</taxon>
        <taxon>Fungi</taxon>
        <taxon>Dikarya</taxon>
        <taxon>Ascomycota</taxon>
        <taxon>Pezizomycotina</taxon>
        <taxon>Dothideomycetes</taxon>
        <taxon>Dothideomycetes incertae sedis</taxon>
        <taxon>Lineolatales</taxon>
        <taxon>Lineolataceae</taxon>
        <taxon>Lineolata</taxon>
    </lineage>
</organism>
<evidence type="ECO:0000256" key="2">
    <source>
        <dbReference type="ARBA" id="ARBA00038334"/>
    </source>
</evidence>
<keyword evidence="5" id="KW-1185">Reference proteome</keyword>
<dbReference type="InterPro" id="IPR000639">
    <property type="entry name" value="Epox_hydrolase-like"/>
</dbReference>
<comment type="similarity">
    <text evidence="2">Belongs to the AB hydrolase superfamily. Epoxide hydrolase family.</text>
</comment>
<evidence type="ECO:0000313" key="4">
    <source>
        <dbReference type="EMBL" id="KAF2456498.1"/>
    </source>
</evidence>
<dbReference type="OrthoDB" id="408373at2759"/>
<reference evidence="4" key="1">
    <citation type="journal article" date="2020" name="Stud. Mycol.">
        <title>101 Dothideomycetes genomes: a test case for predicting lifestyles and emergence of pathogens.</title>
        <authorList>
            <person name="Haridas S."/>
            <person name="Albert R."/>
            <person name="Binder M."/>
            <person name="Bloem J."/>
            <person name="Labutti K."/>
            <person name="Salamov A."/>
            <person name="Andreopoulos B."/>
            <person name="Baker S."/>
            <person name="Barry K."/>
            <person name="Bills G."/>
            <person name="Bluhm B."/>
            <person name="Cannon C."/>
            <person name="Castanera R."/>
            <person name="Culley D."/>
            <person name="Daum C."/>
            <person name="Ezra D."/>
            <person name="Gonzalez J."/>
            <person name="Henrissat B."/>
            <person name="Kuo A."/>
            <person name="Liang C."/>
            <person name="Lipzen A."/>
            <person name="Lutzoni F."/>
            <person name="Magnuson J."/>
            <person name="Mondo S."/>
            <person name="Nolan M."/>
            <person name="Ohm R."/>
            <person name="Pangilinan J."/>
            <person name="Park H.-J."/>
            <person name="Ramirez L."/>
            <person name="Alfaro M."/>
            <person name="Sun H."/>
            <person name="Tritt A."/>
            <person name="Yoshinaga Y."/>
            <person name="Zwiers L.-H."/>
            <person name="Turgeon B."/>
            <person name="Goodwin S."/>
            <person name="Spatafora J."/>
            <person name="Crous P."/>
            <person name="Grigoriev I."/>
        </authorList>
    </citation>
    <scope>NUCLEOTIDE SEQUENCE</scope>
    <source>
        <strain evidence="4">ATCC 16933</strain>
    </source>
</reference>
<dbReference type="Pfam" id="PF00561">
    <property type="entry name" value="Abhydrolase_1"/>
    <property type="match status" value="1"/>
</dbReference>
<dbReference type="SUPFAM" id="SSF53474">
    <property type="entry name" value="alpha/beta-Hydrolases"/>
    <property type="match status" value="1"/>
</dbReference>
<proteinExistence type="inferred from homology"/>
<sequence>MAAKPVDPLTSRDPRITHGRATLHDRNYHYLLGLPKGGDYSHTIFLIHGFPDLSMGWRCQIPMLVDMGLRVVAPDMMGYGGTDAPRVPPESMHLYGFKRAADDIAELACQLGESQIVLGGHDWGGMIVWRTAQWHPELVTHIINLTPYAGPGKDFVSLEQLAKGPLPLLGYQLQFAGPEVEGRAQTRSQIKAFLNGLFGGRGPNGEAGISAQKGILFDNLPKLGIARPWGDEMVEYYADQYARNGLHGPLNWYRTRRANYEDELQLRKHTIEVPTLFIQATCDPILRPWMSKNLERHVTNVVRAQVDATHWILIEKPDEVNKIVHQWLVKNGLGRAHSNL</sequence>
<dbReference type="GO" id="GO:0016787">
    <property type="term" value="F:hydrolase activity"/>
    <property type="evidence" value="ECO:0007669"/>
    <property type="project" value="UniProtKB-KW"/>
</dbReference>
<feature type="domain" description="AB hydrolase-1" evidence="3">
    <location>
        <begin position="43"/>
        <end position="317"/>
    </location>
</feature>
<dbReference type="PRINTS" id="PR00111">
    <property type="entry name" value="ABHYDROLASE"/>
</dbReference>
<evidence type="ECO:0000256" key="1">
    <source>
        <dbReference type="ARBA" id="ARBA00022801"/>
    </source>
</evidence>
<gene>
    <name evidence="4" type="ORF">BDY21DRAFT_287602</name>
</gene>
<dbReference type="Gene3D" id="3.40.50.1820">
    <property type="entry name" value="alpha/beta hydrolase"/>
    <property type="match status" value="1"/>
</dbReference>
<dbReference type="PRINTS" id="PR00412">
    <property type="entry name" value="EPOXHYDRLASE"/>
</dbReference>
<evidence type="ECO:0000313" key="5">
    <source>
        <dbReference type="Proteomes" id="UP000799766"/>
    </source>
</evidence>
<dbReference type="InterPro" id="IPR000073">
    <property type="entry name" value="AB_hydrolase_1"/>
</dbReference>
<name>A0A6A6NY68_9PEZI</name>